<dbReference type="Pfam" id="PF07883">
    <property type="entry name" value="Cupin_2"/>
    <property type="match status" value="1"/>
</dbReference>
<organism evidence="2 3">
    <name type="scientific">Lachnospira intestinalis</name>
    <dbReference type="NCBI Taxonomy" id="3133158"/>
    <lineage>
        <taxon>Bacteria</taxon>
        <taxon>Bacillati</taxon>
        <taxon>Bacillota</taxon>
        <taxon>Clostridia</taxon>
        <taxon>Lachnospirales</taxon>
        <taxon>Lachnospiraceae</taxon>
        <taxon>Lachnospira</taxon>
    </lineage>
</organism>
<name>A0ABV1GM89_9FIRM</name>
<protein>
    <submittedName>
        <fullName evidence="2">Cupin domain-containing protein</fullName>
    </submittedName>
</protein>
<dbReference type="InterPro" id="IPR014710">
    <property type="entry name" value="RmlC-like_jellyroll"/>
</dbReference>
<dbReference type="Gene3D" id="2.60.120.10">
    <property type="entry name" value="Jelly Rolls"/>
    <property type="match status" value="2"/>
</dbReference>
<dbReference type="CDD" id="cd02230">
    <property type="entry name" value="cupin_HP0902-like"/>
    <property type="match status" value="1"/>
</dbReference>
<accession>A0ABV1GM89</accession>
<evidence type="ECO:0000313" key="3">
    <source>
        <dbReference type="Proteomes" id="UP001480973"/>
    </source>
</evidence>
<reference evidence="2 3" key="1">
    <citation type="submission" date="2024-03" db="EMBL/GenBank/DDBJ databases">
        <title>Human intestinal bacterial collection.</title>
        <authorList>
            <person name="Pauvert C."/>
            <person name="Hitch T.C.A."/>
            <person name="Clavel T."/>
        </authorList>
    </citation>
    <scope>NUCLEOTIDE SEQUENCE [LARGE SCALE GENOMIC DNA]</scope>
    <source>
        <strain evidence="2 3">CLA-JM-H10</strain>
    </source>
</reference>
<proteinExistence type="predicted"/>
<comment type="caution">
    <text evidence="2">The sequence shown here is derived from an EMBL/GenBank/DDBJ whole genome shotgun (WGS) entry which is preliminary data.</text>
</comment>
<dbReference type="InterPro" id="IPR011051">
    <property type="entry name" value="RmlC_Cupin_sf"/>
</dbReference>
<dbReference type="EMBL" id="JBBMES010000003">
    <property type="protein sequence ID" value="MEQ2534236.1"/>
    <property type="molecule type" value="Genomic_DNA"/>
</dbReference>
<gene>
    <name evidence="2" type="ORF">WMO38_03810</name>
</gene>
<dbReference type="Proteomes" id="UP001480973">
    <property type="component" value="Unassembled WGS sequence"/>
</dbReference>
<dbReference type="PANTHER" id="PTHR37694:SF1">
    <property type="entry name" value="SLR8022 PROTEIN"/>
    <property type="match status" value="1"/>
</dbReference>
<dbReference type="InterPro" id="IPR013096">
    <property type="entry name" value="Cupin_2"/>
</dbReference>
<sequence length="217" mass="23703">MENVFTIENLRPIRDGMTVSRDSKLGTSNMATFFSMGKDTSISQESYDRMTMYIGAAGSGTFIIGNDKKKLTLTPDTAVIIPASTLCGMETSDGMVYTEVIFKKENSAIMNEIVKTNEVFALKNLISYEEGSIANMDIVSNPTMKYVLMSFDEGTGLTPHCAPGNAIVFALEGKAVIGYEGKDYTISEGECFRFEKNGLHSVTADGKFKMALLLVLE</sequence>
<dbReference type="PANTHER" id="PTHR37694">
    <property type="entry name" value="SLR8022 PROTEIN"/>
    <property type="match status" value="1"/>
</dbReference>
<dbReference type="SUPFAM" id="SSF51182">
    <property type="entry name" value="RmlC-like cupins"/>
    <property type="match status" value="1"/>
</dbReference>
<feature type="domain" description="Cupin type-2" evidence="1">
    <location>
        <begin position="148"/>
        <end position="215"/>
    </location>
</feature>
<keyword evidence="3" id="KW-1185">Reference proteome</keyword>
<evidence type="ECO:0000259" key="1">
    <source>
        <dbReference type="Pfam" id="PF07883"/>
    </source>
</evidence>
<evidence type="ECO:0000313" key="2">
    <source>
        <dbReference type="EMBL" id="MEQ2534236.1"/>
    </source>
</evidence>